<dbReference type="AlphaFoldDB" id="A0A835YRR1"/>
<gene>
    <name evidence="2" type="ORF">JKP88DRAFT_143123</name>
</gene>
<sequence length="125" mass="14065">LVTVGIPVYNDEKYVGAAIEDILAQTYRNLEIVISDNGSTDGSADICQRYAGKDARVRYVRQERNIGPHANFRYLLDHAQGVYFMWAASDDRWDPEFIARLAGSLESRPEATVAFCPYSEIDEQG</sequence>
<proteinExistence type="predicted"/>
<comment type="caution">
    <text evidence="2">The sequence shown here is derived from an EMBL/GenBank/DDBJ whole genome shotgun (WGS) entry which is preliminary data.</text>
</comment>
<dbReference type="EMBL" id="JAFCMP010000400">
    <property type="protein sequence ID" value="KAG5180376.1"/>
    <property type="molecule type" value="Genomic_DNA"/>
</dbReference>
<feature type="domain" description="Glycosyltransferase 2-like" evidence="1">
    <location>
        <begin position="3"/>
        <end position="120"/>
    </location>
</feature>
<dbReference type="GO" id="GO:0016740">
    <property type="term" value="F:transferase activity"/>
    <property type="evidence" value="ECO:0007669"/>
    <property type="project" value="UniProtKB-KW"/>
</dbReference>
<dbReference type="CDD" id="cd00761">
    <property type="entry name" value="Glyco_tranf_GTA_type"/>
    <property type="match status" value="1"/>
</dbReference>
<feature type="non-terminal residue" evidence="2">
    <location>
        <position position="1"/>
    </location>
</feature>
<keyword evidence="2" id="KW-0808">Transferase</keyword>
<dbReference type="PANTHER" id="PTHR43685:SF11">
    <property type="entry name" value="GLYCOSYLTRANSFERASE TAGX-RELATED"/>
    <property type="match status" value="1"/>
</dbReference>
<dbReference type="Pfam" id="PF00535">
    <property type="entry name" value="Glycos_transf_2"/>
    <property type="match status" value="1"/>
</dbReference>
<dbReference type="InterPro" id="IPR001173">
    <property type="entry name" value="Glyco_trans_2-like"/>
</dbReference>
<protein>
    <submittedName>
        <fullName evidence="2">Nucleotide-diphospho-sugar transferase</fullName>
    </submittedName>
</protein>
<evidence type="ECO:0000313" key="3">
    <source>
        <dbReference type="Proteomes" id="UP000664859"/>
    </source>
</evidence>
<name>A0A835YRR1_9STRA</name>
<dbReference type="SUPFAM" id="SSF53448">
    <property type="entry name" value="Nucleotide-diphospho-sugar transferases"/>
    <property type="match status" value="1"/>
</dbReference>
<evidence type="ECO:0000259" key="1">
    <source>
        <dbReference type="Pfam" id="PF00535"/>
    </source>
</evidence>
<accession>A0A835YRR1</accession>
<dbReference type="InterPro" id="IPR050834">
    <property type="entry name" value="Glycosyltransf_2"/>
</dbReference>
<organism evidence="2 3">
    <name type="scientific">Tribonema minus</name>
    <dbReference type="NCBI Taxonomy" id="303371"/>
    <lineage>
        <taxon>Eukaryota</taxon>
        <taxon>Sar</taxon>
        <taxon>Stramenopiles</taxon>
        <taxon>Ochrophyta</taxon>
        <taxon>PX clade</taxon>
        <taxon>Xanthophyceae</taxon>
        <taxon>Tribonematales</taxon>
        <taxon>Tribonemataceae</taxon>
        <taxon>Tribonema</taxon>
    </lineage>
</organism>
<evidence type="ECO:0000313" key="2">
    <source>
        <dbReference type="EMBL" id="KAG5180376.1"/>
    </source>
</evidence>
<dbReference type="InterPro" id="IPR029044">
    <property type="entry name" value="Nucleotide-diphossugar_trans"/>
</dbReference>
<dbReference type="Proteomes" id="UP000664859">
    <property type="component" value="Unassembled WGS sequence"/>
</dbReference>
<dbReference type="Gene3D" id="3.90.550.10">
    <property type="entry name" value="Spore Coat Polysaccharide Biosynthesis Protein SpsA, Chain A"/>
    <property type="match status" value="1"/>
</dbReference>
<reference evidence="2" key="1">
    <citation type="submission" date="2021-02" db="EMBL/GenBank/DDBJ databases">
        <title>First Annotated Genome of the Yellow-green Alga Tribonema minus.</title>
        <authorList>
            <person name="Mahan K.M."/>
        </authorList>
    </citation>
    <scope>NUCLEOTIDE SEQUENCE</scope>
    <source>
        <strain evidence="2">UTEX B ZZ1240</strain>
    </source>
</reference>
<dbReference type="OrthoDB" id="206708at2759"/>
<feature type="non-terminal residue" evidence="2">
    <location>
        <position position="125"/>
    </location>
</feature>
<dbReference type="PANTHER" id="PTHR43685">
    <property type="entry name" value="GLYCOSYLTRANSFERASE"/>
    <property type="match status" value="1"/>
</dbReference>
<keyword evidence="3" id="KW-1185">Reference proteome</keyword>